<evidence type="ECO:0000313" key="2">
    <source>
        <dbReference type="Proteomes" id="UP000636888"/>
    </source>
</evidence>
<dbReference type="EMBL" id="JAEMHM010000021">
    <property type="protein sequence ID" value="MBJ6727220.1"/>
    <property type="molecule type" value="Genomic_DNA"/>
</dbReference>
<reference evidence="1" key="1">
    <citation type="submission" date="2020-12" db="EMBL/GenBank/DDBJ databases">
        <title>Geomonas sp. Red875, isolated from river sediment.</title>
        <authorList>
            <person name="Xu Z."/>
            <person name="Zhang Z."/>
            <person name="Masuda Y."/>
            <person name="Itoh H."/>
            <person name="Senoo K."/>
        </authorList>
    </citation>
    <scope>NUCLEOTIDE SEQUENCE</scope>
    <source>
        <strain evidence="1">Red875</strain>
    </source>
</reference>
<sequence>MYQNIPRFSIFLLMGILLLLLSVCSQKDAVSGVWVAKITLPETGRSMSGLKMKLAQAGSTVQGVLLFGKEEGVPLVGTLHDGELKISSPNKDGLAIAIDARIESKQKITGKASLDYRTPKLGNQHDEALIEMSR</sequence>
<evidence type="ECO:0000313" key="1">
    <source>
        <dbReference type="EMBL" id="MBJ6727220.1"/>
    </source>
</evidence>
<organism evidence="1 2">
    <name type="scientific">Geomesophilobacter sediminis</name>
    <dbReference type="NCBI Taxonomy" id="2798584"/>
    <lineage>
        <taxon>Bacteria</taxon>
        <taxon>Pseudomonadati</taxon>
        <taxon>Thermodesulfobacteriota</taxon>
        <taxon>Desulfuromonadia</taxon>
        <taxon>Geobacterales</taxon>
        <taxon>Geobacteraceae</taxon>
        <taxon>Geomesophilobacter</taxon>
    </lineage>
</organism>
<dbReference type="Proteomes" id="UP000636888">
    <property type="component" value="Unassembled WGS sequence"/>
</dbReference>
<keyword evidence="2" id="KW-1185">Reference proteome</keyword>
<protein>
    <submittedName>
        <fullName evidence="1">Uncharacterized protein</fullName>
    </submittedName>
</protein>
<comment type="caution">
    <text evidence="1">The sequence shown here is derived from an EMBL/GenBank/DDBJ whole genome shotgun (WGS) entry which is preliminary data.</text>
</comment>
<name>A0A8J7M1Z4_9BACT</name>
<proteinExistence type="predicted"/>
<dbReference type="RefSeq" id="WP_199386133.1">
    <property type="nucleotide sequence ID" value="NZ_JAEMHM010000021.1"/>
</dbReference>
<accession>A0A8J7M1Z4</accession>
<gene>
    <name evidence="1" type="ORF">JFN93_21120</name>
</gene>
<dbReference type="AlphaFoldDB" id="A0A8J7M1Z4"/>